<dbReference type="InterPro" id="IPR019348">
    <property type="entry name" value="PPP1R21_six_helix"/>
</dbReference>
<dbReference type="Pfam" id="PF10212">
    <property type="entry name" value="PPP1R21_helical"/>
    <property type="match status" value="1"/>
</dbReference>
<feature type="non-terminal residue" evidence="2">
    <location>
        <position position="1"/>
    </location>
</feature>
<evidence type="ECO:0000313" key="3">
    <source>
        <dbReference type="Proteomes" id="UP001174909"/>
    </source>
</evidence>
<name>A0AA35S287_GEOBA</name>
<keyword evidence="3" id="KW-1185">Reference proteome</keyword>
<evidence type="ECO:0000259" key="1">
    <source>
        <dbReference type="Pfam" id="PF10212"/>
    </source>
</evidence>
<comment type="caution">
    <text evidence="2">The sequence shown here is derived from an EMBL/GenBank/DDBJ whole genome shotgun (WGS) entry which is preliminary data.</text>
</comment>
<gene>
    <name evidence="2" type="ORF">GBAR_LOCUS12294</name>
</gene>
<feature type="domain" description="Protein phosphatase 1 regulatory subunit 21 six-helix bundle" evidence="1">
    <location>
        <begin position="10"/>
        <end position="68"/>
    </location>
</feature>
<organism evidence="2 3">
    <name type="scientific">Geodia barretti</name>
    <name type="common">Barrett's horny sponge</name>
    <dbReference type="NCBI Taxonomy" id="519541"/>
    <lineage>
        <taxon>Eukaryota</taxon>
        <taxon>Metazoa</taxon>
        <taxon>Porifera</taxon>
        <taxon>Demospongiae</taxon>
        <taxon>Heteroscleromorpha</taxon>
        <taxon>Tetractinellida</taxon>
        <taxon>Astrophorina</taxon>
        <taxon>Geodiidae</taxon>
        <taxon>Geodia</taxon>
    </lineage>
</organism>
<accession>A0AA35S287</accession>
<reference evidence="2" key="1">
    <citation type="submission" date="2023-03" db="EMBL/GenBank/DDBJ databases">
        <authorList>
            <person name="Steffen K."/>
            <person name="Cardenas P."/>
        </authorList>
    </citation>
    <scope>NUCLEOTIDE SEQUENCE</scope>
</reference>
<dbReference type="EMBL" id="CASHTH010001835">
    <property type="protein sequence ID" value="CAI8020571.1"/>
    <property type="molecule type" value="Genomic_DNA"/>
</dbReference>
<evidence type="ECO:0000313" key="2">
    <source>
        <dbReference type="EMBL" id="CAI8020571.1"/>
    </source>
</evidence>
<dbReference type="AlphaFoldDB" id="A0AA35S287"/>
<proteinExistence type="predicted"/>
<sequence>MECALAHRRLVAYLDTLTPYLQISLQEECGESVCGVQLTDINMQISNTLPRLVAAFSTADNYLSLLARGQSIYIHYFGFVVFDESRLYIVEREGYAQKTLLSGLSFNIGCFGSILPSELVYHTYVPTELLYSVK</sequence>
<protein>
    <recommendedName>
        <fullName evidence="1">Protein phosphatase 1 regulatory subunit 21 six-helix bundle domain-containing protein</fullName>
    </recommendedName>
</protein>
<dbReference type="Proteomes" id="UP001174909">
    <property type="component" value="Unassembled WGS sequence"/>
</dbReference>